<feature type="repeat" description="ANK" evidence="3">
    <location>
        <begin position="437"/>
        <end position="469"/>
    </location>
</feature>
<dbReference type="Pfam" id="PF00023">
    <property type="entry name" value="Ank"/>
    <property type="match status" value="1"/>
</dbReference>
<name>A0AAN6D7N5_9ASCO</name>
<dbReference type="Gene3D" id="1.25.40.20">
    <property type="entry name" value="Ankyrin repeat-containing domain"/>
    <property type="match status" value="1"/>
</dbReference>
<gene>
    <name evidence="6" type="ORF">KL933_002009</name>
</gene>
<dbReference type="SMART" id="SM01252">
    <property type="entry name" value="KilA-N"/>
    <property type="match status" value="1"/>
</dbReference>
<dbReference type="InterPro" id="IPR036887">
    <property type="entry name" value="HTH_APSES_sf"/>
</dbReference>
<dbReference type="InterPro" id="IPR002110">
    <property type="entry name" value="Ankyrin_rpt"/>
</dbReference>
<dbReference type="GO" id="GO:0030907">
    <property type="term" value="C:MBF transcription complex"/>
    <property type="evidence" value="ECO:0007669"/>
    <property type="project" value="TreeGrafter"/>
</dbReference>
<proteinExistence type="predicted"/>
<evidence type="ECO:0000256" key="2">
    <source>
        <dbReference type="ARBA" id="ARBA00023043"/>
    </source>
</evidence>
<dbReference type="InterPro" id="IPR051642">
    <property type="entry name" value="SWI6-like"/>
</dbReference>
<dbReference type="PANTHER" id="PTHR43828">
    <property type="entry name" value="ASPARAGINASE"/>
    <property type="match status" value="1"/>
</dbReference>
<evidence type="ECO:0000259" key="5">
    <source>
        <dbReference type="PROSITE" id="PS51299"/>
    </source>
</evidence>
<dbReference type="EMBL" id="JAHLUH010000004">
    <property type="protein sequence ID" value="KAG7728776.1"/>
    <property type="molecule type" value="Genomic_DNA"/>
</dbReference>
<sequence length="761" mass="85489">MRRCEDDWVNATQILKIAGFGKAQRTRLLEKEVHQFKHQKIQGGYGRFQGTWVPLDFARELAQAHKIPTENSKVLYYDREKDAPLEKRTKTKPLAVQGPGGEARKRKSKLDGEAGHKPNKKASAFAQAHAPPTFGSVHTYHAPQMVPVNTAQYAFSAQHQYSMKMPAYYAAPAYAGVSQLPQQQVVMQQPQMQRFSHNYNNFGSLSTTDGSQDELRLNRTSSDTSTSSGFESELKHPGELAMDSFAHHQYNVGTPPEHHELENEEFDYYTEKLLSFFGNDDEPIPDFILNPPRDFDINKAIDDEGHTPLHWASALASHPVIQVLIEKNANPLILNGAGMNSLSKLIHFTNSYDLKNFGIILQLLRQCLIVPDAQGRTPLHYIMELTANPNKVNCLSYYFDEIVRFIEFQQSEAERVSAGNKADRDLLKILINHCDKNGDAALRLAVKAGEPQFIAKLIRLGADVDQVGLHNIPPAVVQELRLDRYAGAEPAKFHTPTRFAAEDDNKENVFEDNSTITNSSVVGKDDAAQLLKLETPRSPGSFADSLRLFESRLASLMQSLHESVKDELGSKEEELAHNLETIRQMESEVQQLGARTDQLMEQLLRDADDDDRRVLESAAFDPHTVHRLLDKYEQQLHEKHEQLVNMYERSQALELAKLVHQEETQISSAAEQGTAAKRVGLAVQLTSLQIERRNLIGSITASLSGVPDSDDGNAAALEERRMQAKLYLYRKLIASICNLPFEEIDQDLLAGIETRLLEAKT</sequence>
<dbReference type="SUPFAM" id="SSF48403">
    <property type="entry name" value="Ankyrin repeat"/>
    <property type="match status" value="1"/>
</dbReference>
<feature type="domain" description="HTH APSES-type" evidence="5">
    <location>
        <begin position="1"/>
        <end position="86"/>
    </location>
</feature>
<comment type="caution">
    <text evidence="6">The sequence shown here is derived from an EMBL/GenBank/DDBJ whole genome shotgun (WGS) entry which is preliminary data.</text>
</comment>
<evidence type="ECO:0000256" key="1">
    <source>
        <dbReference type="ARBA" id="ARBA00022737"/>
    </source>
</evidence>
<dbReference type="SMART" id="SM00248">
    <property type="entry name" value="ANK"/>
    <property type="match status" value="3"/>
</dbReference>
<feature type="region of interest" description="Disordered" evidence="4">
    <location>
        <begin position="200"/>
        <end position="234"/>
    </location>
</feature>
<dbReference type="GO" id="GO:0003677">
    <property type="term" value="F:DNA binding"/>
    <property type="evidence" value="ECO:0007669"/>
    <property type="project" value="InterPro"/>
</dbReference>
<feature type="compositionally biased region" description="Polar residues" evidence="4">
    <location>
        <begin position="200"/>
        <end position="210"/>
    </location>
</feature>
<evidence type="ECO:0000256" key="3">
    <source>
        <dbReference type="PROSITE-ProRule" id="PRU00023"/>
    </source>
</evidence>
<dbReference type="GO" id="GO:0033309">
    <property type="term" value="C:SBF transcription complex"/>
    <property type="evidence" value="ECO:0007669"/>
    <property type="project" value="TreeGrafter"/>
</dbReference>
<dbReference type="PROSITE" id="PS50297">
    <property type="entry name" value="ANK_REP_REGION"/>
    <property type="match status" value="2"/>
</dbReference>
<reference evidence="6" key="1">
    <citation type="journal article" date="2021" name="G3 (Bethesda)">
        <title>Genomic diversity, chromosomal rearrangements, and interspecies hybridization in the ogataea polymorpha species complex.</title>
        <authorList>
            <person name="Hanson S.J."/>
            <person name="Cinneide E.O."/>
            <person name="Salzberg L.I."/>
            <person name="Wolfe K.H."/>
            <person name="McGowan J."/>
            <person name="Fitzpatrick D.A."/>
            <person name="Matlin K."/>
        </authorList>
    </citation>
    <scope>NUCLEOTIDE SEQUENCE</scope>
    <source>
        <strain evidence="6">83-405-1</strain>
    </source>
</reference>
<dbReference type="PROSITE" id="PS51299">
    <property type="entry name" value="HTH_APSES"/>
    <property type="match status" value="1"/>
</dbReference>
<evidence type="ECO:0000313" key="7">
    <source>
        <dbReference type="Proteomes" id="UP000738402"/>
    </source>
</evidence>
<dbReference type="Gene3D" id="3.10.260.10">
    <property type="entry name" value="Transcription regulator HTH, APSES-type DNA-binding domain"/>
    <property type="match status" value="1"/>
</dbReference>
<feature type="region of interest" description="Disordered" evidence="4">
    <location>
        <begin position="86"/>
        <end position="120"/>
    </location>
</feature>
<feature type="repeat" description="ANK" evidence="3">
    <location>
        <begin position="304"/>
        <end position="336"/>
    </location>
</feature>
<dbReference type="Pfam" id="PF04383">
    <property type="entry name" value="KilA-N"/>
    <property type="match status" value="1"/>
</dbReference>
<accession>A0AAN6D7N5</accession>
<dbReference type="PANTHER" id="PTHR43828:SF7">
    <property type="entry name" value="REGULATORY PROTEIN SWI4"/>
    <property type="match status" value="1"/>
</dbReference>
<protein>
    <recommendedName>
        <fullName evidence="5">HTH APSES-type domain-containing protein</fullName>
    </recommendedName>
</protein>
<keyword evidence="2 3" id="KW-0040">ANK repeat</keyword>
<dbReference type="InterPro" id="IPR003163">
    <property type="entry name" value="Tscrpt_reg_HTH_APSES-type"/>
</dbReference>
<dbReference type="GO" id="GO:0001228">
    <property type="term" value="F:DNA-binding transcription activator activity, RNA polymerase II-specific"/>
    <property type="evidence" value="ECO:0007669"/>
    <property type="project" value="UniProtKB-ARBA"/>
</dbReference>
<dbReference type="InterPro" id="IPR018004">
    <property type="entry name" value="KilA/APSES_HTH"/>
</dbReference>
<dbReference type="InterPro" id="IPR036770">
    <property type="entry name" value="Ankyrin_rpt-contain_sf"/>
</dbReference>
<dbReference type="AlphaFoldDB" id="A0AAN6D7N5"/>
<organism evidence="6 7">
    <name type="scientific">Ogataea haglerorum</name>
    <dbReference type="NCBI Taxonomy" id="1937702"/>
    <lineage>
        <taxon>Eukaryota</taxon>
        <taxon>Fungi</taxon>
        <taxon>Dikarya</taxon>
        <taxon>Ascomycota</taxon>
        <taxon>Saccharomycotina</taxon>
        <taxon>Pichiomycetes</taxon>
        <taxon>Pichiales</taxon>
        <taxon>Pichiaceae</taxon>
        <taxon>Ogataea</taxon>
    </lineage>
</organism>
<dbReference type="SUPFAM" id="SSF54616">
    <property type="entry name" value="DNA-binding domain of Mlu1-box binding protein MBP1"/>
    <property type="match status" value="1"/>
</dbReference>
<keyword evidence="1" id="KW-0677">Repeat</keyword>
<evidence type="ECO:0000256" key="4">
    <source>
        <dbReference type="SAM" id="MobiDB-lite"/>
    </source>
</evidence>
<dbReference type="PROSITE" id="PS50088">
    <property type="entry name" value="ANK_REPEAT"/>
    <property type="match status" value="2"/>
</dbReference>
<evidence type="ECO:0000313" key="6">
    <source>
        <dbReference type="EMBL" id="KAG7728776.1"/>
    </source>
</evidence>
<dbReference type="Proteomes" id="UP000738402">
    <property type="component" value="Unassembled WGS sequence"/>
</dbReference>